<comment type="caution">
    <text evidence="1">The sequence shown here is derived from an EMBL/GenBank/DDBJ whole genome shotgun (WGS) entry which is preliminary data.</text>
</comment>
<protein>
    <submittedName>
        <fullName evidence="1">Uncharacterized protein</fullName>
    </submittedName>
</protein>
<proteinExistence type="predicted"/>
<gene>
    <name evidence="1" type="ORF">RSOL_525880</name>
</gene>
<sequence>MSEYETSQATFEIFEQPQRLPGILKAWKQVMKAKEWDMVIEKFLPTKEESRVVQLNKAGVQKQTYLQGIADSTWYKDWVRLITAPELDQNEPRQTEIVEFARKILHEKAKWLPMGASDRLWSDVKGGKSAIFGDLNVGRFALVVVFNPRVAPCLM</sequence>
<dbReference type="EMBL" id="JATN01000116">
    <property type="protein sequence ID" value="EUC67716.1"/>
    <property type="molecule type" value="Genomic_DNA"/>
</dbReference>
<organism evidence="1 2">
    <name type="scientific">Rhizoctonia solani AG-3 Rhs1AP</name>
    <dbReference type="NCBI Taxonomy" id="1086054"/>
    <lineage>
        <taxon>Eukaryota</taxon>
        <taxon>Fungi</taxon>
        <taxon>Dikarya</taxon>
        <taxon>Basidiomycota</taxon>
        <taxon>Agaricomycotina</taxon>
        <taxon>Agaricomycetes</taxon>
        <taxon>Cantharellales</taxon>
        <taxon>Ceratobasidiaceae</taxon>
        <taxon>Rhizoctonia</taxon>
    </lineage>
</organism>
<reference evidence="2" key="1">
    <citation type="journal article" date="2014" name="Genome Announc.">
        <title>Draft genome sequence of the plant-pathogenic soil fungus Rhizoctonia solani anastomosis group 3 strain Rhs1AP.</title>
        <authorList>
            <person name="Cubeta M.A."/>
            <person name="Thomas E."/>
            <person name="Dean R.A."/>
            <person name="Jabaji S."/>
            <person name="Neate S.M."/>
            <person name="Tavantzis S."/>
            <person name="Toda T."/>
            <person name="Vilgalys R."/>
            <person name="Bharathan N."/>
            <person name="Fedorova-Abrams N."/>
            <person name="Pakala S.B."/>
            <person name="Pakala S.M."/>
            <person name="Zafar N."/>
            <person name="Joardar V."/>
            <person name="Losada L."/>
            <person name="Nierman W.C."/>
        </authorList>
    </citation>
    <scope>NUCLEOTIDE SEQUENCE [LARGE SCALE GENOMIC DNA]</scope>
    <source>
        <strain evidence="2">AG-3</strain>
    </source>
</reference>
<dbReference type="AlphaFoldDB" id="X8JX01"/>
<name>X8JX01_9AGAM</name>
<evidence type="ECO:0000313" key="1">
    <source>
        <dbReference type="EMBL" id="EUC67716.1"/>
    </source>
</evidence>
<evidence type="ECO:0000313" key="2">
    <source>
        <dbReference type="Proteomes" id="UP000030108"/>
    </source>
</evidence>
<accession>X8JX01</accession>
<dbReference type="Proteomes" id="UP000030108">
    <property type="component" value="Unassembled WGS sequence"/>
</dbReference>
<feature type="non-terminal residue" evidence="1">
    <location>
        <position position="155"/>
    </location>
</feature>